<organism evidence="2 3">
    <name type="scientific">Caerostris extrusa</name>
    <name type="common">Bark spider</name>
    <name type="synonym">Caerostris bankana</name>
    <dbReference type="NCBI Taxonomy" id="172846"/>
    <lineage>
        <taxon>Eukaryota</taxon>
        <taxon>Metazoa</taxon>
        <taxon>Ecdysozoa</taxon>
        <taxon>Arthropoda</taxon>
        <taxon>Chelicerata</taxon>
        <taxon>Arachnida</taxon>
        <taxon>Araneae</taxon>
        <taxon>Araneomorphae</taxon>
        <taxon>Entelegynae</taxon>
        <taxon>Araneoidea</taxon>
        <taxon>Araneidae</taxon>
        <taxon>Caerostris</taxon>
    </lineage>
</organism>
<reference evidence="2 3" key="1">
    <citation type="submission" date="2021-06" db="EMBL/GenBank/DDBJ databases">
        <title>Caerostris extrusa draft genome.</title>
        <authorList>
            <person name="Kono N."/>
            <person name="Arakawa K."/>
        </authorList>
    </citation>
    <scope>NUCLEOTIDE SEQUENCE [LARGE SCALE GENOMIC DNA]</scope>
</reference>
<evidence type="ECO:0000313" key="2">
    <source>
        <dbReference type="EMBL" id="GIY69580.1"/>
    </source>
</evidence>
<dbReference type="Proteomes" id="UP001054945">
    <property type="component" value="Unassembled WGS sequence"/>
</dbReference>
<name>A0AAV4VGZ5_CAEEX</name>
<accession>A0AAV4VGZ5</accession>
<evidence type="ECO:0000256" key="1">
    <source>
        <dbReference type="SAM" id="MobiDB-lite"/>
    </source>
</evidence>
<gene>
    <name evidence="2" type="ORF">CEXT_382121</name>
</gene>
<comment type="caution">
    <text evidence="2">The sequence shown here is derived from an EMBL/GenBank/DDBJ whole genome shotgun (WGS) entry which is preliminary data.</text>
</comment>
<evidence type="ECO:0000313" key="3">
    <source>
        <dbReference type="Proteomes" id="UP001054945"/>
    </source>
</evidence>
<feature type="compositionally biased region" description="Basic residues" evidence="1">
    <location>
        <begin position="91"/>
        <end position="102"/>
    </location>
</feature>
<sequence>MYGKYRSVFHISNRLKQFVFFLISTLSTWNSWELYSPVRVSGHYIPILNNVYCYSGAKPKGLPSRQDVEELKRRKKCHKKGTGGWGEGGRTTKKSKTTARKQKKRLFRTDGIGFQAQAQIPSPNTVCSEDEANDIRQDLSRRRRCNRMGKQVGSFPDSAAPLFHVHPTPIILMDISC</sequence>
<keyword evidence="3" id="KW-1185">Reference proteome</keyword>
<feature type="region of interest" description="Disordered" evidence="1">
    <location>
        <begin position="72"/>
        <end position="102"/>
    </location>
</feature>
<dbReference type="EMBL" id="BPLR01014553">
    <property type="protein sequence ID" value="GIY69580.1"/>
    <property type="molecule type" value="Genomic_DNA"/>
</dbReference>
<protein>
    <submittedName>
        <fullName evidence="2">Uncharacterized protein</fullName>
    </submittedName>
</protein>
<dbReference type="AlphaFoldDB" id="A0AAV4VGZ5"/>
<proteinExistence type="predicted"/>